<evidence type="ECO:0000256" key="3">
    <source>
        <dbReference type="ARBA" id="ARBA00022833"/>
    </source>
</evidence>
<reference evidence="4" key="1">
    <citation type="journal article" date="2020" name="mSystems">
        <title>Genome- and Community-Level Interaction Insights into Carbon Utilization and Element Cycling Functions of Hydrothermarchaeota in Hydrothermal Sediment.</title>
        <authorList>
            <person name="Zhou Z."/>
            <person name="Liu Y."/>
            <person name="Xu W."/>
            <person name="Pan J."/>
            <person name="Luo Z.H."/>
            <person name="Li M."/>
        </authorList>
    </citation>
    <scope>NUCLEOTIDE SEQUENCE [LARGE SCALE GENOMIC DNA]</scope>
    <source>
        <strain evidence="4">SpSt-23</strain>
    </source>
</reference>
<organism evidence="4">
    <name type="scientific">Thermosphaera aggregans</name>
    <dbReference type="NCBI Taxonomy" id="54254"/>
    <lineage>
        <taxon>Archaea</taxon>
        <taxon>Thermoproteota</taxon>
        <taxon>Thermoprotei</taxon>
        <taxon>Desulfurococcales</taxon>
        <taxon>Desulfurococcaceae</taxon>
        <taxon>Thermosphaera</taxon>
    </lineage>
</organism>
<dbReference type="Gene3D" id="3.30.2320.80">
    <property type="match status" value="1"/>
</dbReference>
<evidence type="ECO:0000313" key="4">
    <source>
        <dbReference type="EMBL" id="HEF87455.1"/>
    </source>
</evidence>
<dbReference type="InterPro" id="IPR000688">
    <property type="entry name" value="HypA/HybF"/>
</dbReference>
<dbReference type="PANTHER" id="PTHR34535">
    <property type="entry name" value="HYDROGENASE MATURATION FACTOR HYPA"/>
    <property type="match status" value="1"/>
</dbReference>
<name>A0A7C2BKP8_9CREN</name>
<sequence>MVHEWALAESIVLFLENNGFRKIKTLKIGLGILQSVDKEIFNFSLQELLKDKGLIVETLEIVDENAELVCNTCGFRWGLSPESMNEAVKESIHFVPESIHAFAKCPKCGSRDFSIIQGRGVRIIEVTAE</sequence>
<dbReference type="Pfam" id="PF01155">
    <property type="entry name" value="HypA"/>
    <property type="match status" value="1"/>
</dbReference>
<comment type="caution">
    <text evidence="4">The sequence shown here is derived from an EMBL/GenBank/DDBJ whole genome shotgun (WGS) entry which is preliminary data.</text>
</comment>
<proteinExistence type="predicted"/>
<protein>
    <submittedName>
        <fullName evidence="4">Hydrogenase nickel incorporation protein HypA</fullName>
    </submittedName>
</protein>
<keyword evidence="3" id="KW-0862">Zinc</keyword>
<keyword evidence="2" id="KW-0479">Metal-binding</keyword>
<evidence type="ECO:0000256" key="1">
    <source>
        <dbReference type="ARBA" id="ARBA00022596"/>
    </source>
</evidence>
<dbReference type="GO" id="GO:0008270">
    <property type="term" value="F:zinc ion binding"/>
    <property type="evidence" value="ECO:0007669"/>
    <property type="project" value="TreeGrafter"/>
</dbReference>
<accession>A0A7C2BKP8</accession>
<dbReference type="NCBIfam" id="NF003008">
    <property type="entry name" value="PRK03824.1"/>
    <property type="match status" value="1"/>
</dbReference>
<keyword evidence="1" id="KW-0533">Nickel</keyword>
<dbReference type="GO" id="GO:0051604">
    <property type="term" value="P:protein maturation"/>
    <property type="evidence" value="ECO:0007669"/>
    <property type="project" value="InterPro"/>
</dbReference>
<dbReference type="GO" id="GO:0016151">
    <property type="term" value="F:nickel cation binding"/>
    <property type="evidence" value="ECO:0007669"/>
    <property type="project" value="InterPro"/>
</dbReference>
<dbReference type="AlphaFoldDB" id="A0A7C2BKP8"/>
<dbReference type="PANTHER" id="PTHR34535:SF3">
    <property type="entry name" value="HYDROGENASE MATURATION FACTOR HYPA"/>
    <property type="match status" value="1"/>
</dbReference>
<gene>
    <name evidence="4" type="primary">hypA</name>
    <name evidence="4" type="ORF">ENP55_04045</name>
</gene>
<evidence type="ECO:0000256" key="2">
    <source>
        <dbReference type="ARBA" id="ARBA00022723"/>
    </source>
</evidence>
<dbReference type="PIRSF" id="PIRSF004761">
    <property type="entry name" value="Hydrgn_mat_HypA"/>
    <property type="match status" value="1"/>
</dbReference>
<dbReference type="EMBL" id="DSJT01000023">
    <property type="protein sequence ID" value="HEF87455.1"/>
    <property type="molecule type" value="Genomic_DNA"/>
</dbReference>